<feature type="chain" id="PRO_5024904871" evidence="2">
    <location>
        <begin position="23"/>
        <end position="227"/>
    </location>
</feature>
<organism evidence="3 4">
    <name type="scientific">Trichomonascus ciferrii</name>
    <dbReference type="NCBI Taxonomy" id="44093"/>
    <lineage>
        <taxon>Eukaryota</taxon>
        <taxon>Fungi</taxon>
        <taxon>Dikarya</taxon>
        <taxon>Ascomycota</taxon>
        <taxon>Saccharomycotina</taxon>
        <taxon>Dipodascomycetes</taxon>
        <taxon>Dipodascales</taxon>
        <taxon>Trichomonascaceae</taxon>
        <taxon>Trichomonascus</taxon>
        <taxon>Trichomonascus ciferrii complex</taxon>
    </lineage>
</organism>
<sequence>MKYTHPILLGIIASIGANGAPANDVSSNGKTNATMEVERRPYNVTAQNATMGVTKDPNDPNQNLFFGCGGGDDSCEEDSGDSGCGFSISDLIPGLGDCCGCGGGDSGCDSCGDGGDSCGSCGSSSCDGGCDSGGSDNCGGCGSSSCDGGCGGGSSRSCGGCGSDSCDGGCGGSSNSDDSCGDSGDYEDDGCDTYEPPQCQPQPQPQPQPYPQPQPQYPPPPPPPPPP</sequence>
<dbReference type="AlphaFoldDB" id="A0A642V7H7"/>
<comment type="caution">
    <text evidence="3">The sequence shown here is derived from an EMBL/GenBank/DDBJ whole genome shotgun (WGS) entry which is preliminary data.</text>
</comment>
<evidence type="ECO:0000313" key="4">
    <source>
        <dbReference type="Proteomes" id="UP000761534"/>
    </source>
</evidence>
<keyword evidence="4" id="KW-1185">Reference proteome</keyword>
<evidence type="ECO:0000256" key="1">
    <source>
        <dbReference type="SAM" id="MobiDB-lite"/>
    </source>
</evidence>
<dbReference type="Proteomes" id="UP000761534">
    <property type="component" value="Unassembled WGS sequence"/>
</dbReference>
<dbReference type="VEuPathDB" id="FungiDB:TRICI_002078"/>
<evidence type="ECO:0000256" key="2">
    <source>
        <dbReference type="SAM" id="SignalP"/>
    </source>
</evidence>
<accession>A0A642V7H7</accession>
<feature type="signal peptide" evidence="2">
    <location>
        <begin position="1"/>
        <end position="22"/>
    </location>
</feature>
<feature type="non-terminal residue" evidence="3">
    <location>
        <position position="227"/>
    </location>
</feature>
<evidence type="ECO:0000313" key="3">
    <source>
        <dbReference type="EMBL" id="KAA8915778.1"/>
    </source>
</evidence>
<feature type="region of interest" description="Disordered" evidence="1">
    <location>
        <begin position="168"/>
        <end position="227"/>
    </location>
</feature>
<gene>
    <name evidence="3" type="ORF">TRICI_002078</name>
</gene>
<dbReference type="EMBL" id="SWFS01000142">
    <property type="protein sequence ID" value="KAA8915778.1"/>
    <property type="molecule type" value="Genomic_DNA"/>
</dbReference>
<reference evidence="3" key="1">
    <citation type="journal article" date="2019" name="G3 (Bethesda)">
        <title>Genome Assemblies of Two Rare Opportunistic Yeast Pathogens: Diutina rugosa (syn. Candida rugosa) and Trichomonascus ciferrii (syn. Candida ciferrii).</title>
        <authorList>
            <person name="Mixao V."/>
            <person name="Saus E."/>
            <person name="Hansen A.P."/>
            <person name="Lass-Florl C."/>
            <person name="Gabaldon T."/>
        </authorList>
    </citation>
    <scope>NUCLEOTIDE SEQUENCE</scope>
    <source>
        <strain evidence="3">CBS 4856</strain>
    </source>
</reference>
<name>A0A642V7H7_9ASCO</name>
<keyword evidence="2" id="KW-0732">Signal</keyword>
<feature type="compositionally biased region" description="Pro residues" evidence="1">
    <location>
        <begin position="198"/>
        <end position="227"/>
    </location>
</feature>
<feature type="compositionally biased region" description="Low complexity" evidence="1">
    <location>
        <begin position="173"/>
        <end position="183"/>
    </location>
</feature>
<proteinExistence type="predicted"/>
<protein>
    <submittedName>
        <fullName evidence="3">Uncharacterized protein</fullName>
    </submittedName>
</protein>